<keyword evidence="3" id="KW-1185">Reference proteome</keyword>
<feature type="transmembrane region" description="Helical" evidence="1">
    <location>
        <begin position="172"/>
        <end position="199"/>
    </location>
</feature>
<proteinExistence type="predicted"/>
<organism evidence="2 3">
    <name type="scientific">Ottowia oryzae</name>
    <dbReference type="NCBI Taxonomy" id="2109914"/>
    <lineage>
        <taxon>Bacteria</taxon>
        <taxon>Pseudomonadati</taxon>
        <taxon>Pseudomonadota</taxon>
        <taxon>Betaproteobacteria</taxon>
        <taxon>Burkholderiales</taxon>
        <taxon>Comamonadaceae</taxon>
        <taxon>Ottowia</taxon>
    </lineage>
</organism>
<dbReference type="Proteomes" id="UP000239709">
    <property type="component" value="Chromosome"/>
</dbReference>
<keyword evidence="1" id="KW-1133">Transmembrane helix</keyword>
<sequence>MAKSPSGAGRTGAVRSTFRSVRAQEGRLVRHLRQRHVLWLHGWAMGLLTLGAMALANTALRGAGVDTLAGRYVVALGVGYVTYLLIVRVWAGMLVRREERDVLDAAQDVFPWPNGPGNGASFSSGRGGDFGGGGATGGWDGDGAAQGVDSASHALGDVASGALGAAASTDEAAIVVVPVVAVFLAAVAVLLGAGGLLLAYFGTEALLAAAVELAFAYTAARTVVRVEREGWLLAAVRLTWKPMLGALVCAALLGGLIDHFIPQADTLPQAVRLLRVR</sequence>
<evidence type="ECO:0000313" key="3">
    <source>
        <dbReference type="Proteomes" id="UP000239709"/>
    </source>
</evidence>
<evidence type="ECO:0000256" key="1">
    <source>
        <dbReference type="SAM" id="Phobius"/>
    </source>
</evidence>
<dbReference type="KEGG" id="otk:C6570_01085"/>
<keyword evidence="1" id="KW-0472">Membrane</keyword>
<feature type="transmembrane region" description="Helical" evidence="1">
    <location>
        <begin position="37"/>
        <end position="60"/>
    </location>
</feature>
<dbReference type="OrthoDB" id="8797195at2"/>
<feature type="transmembrane region" description="Helical" evidence="1">
    <location>
        <begin position="205"/>
        <end position="224"/>
    </location>
</feature>
<keyword evidence="1" id="KW-0812">Transmembrane</keyword>
<dbReference type="EMBL" id="CP027666">
    <property type="protein sequence ID" value="AVO33006.1"/>
    <property type="molecule type" value="Genomic_DNA"/>
</dbReference>
<dbReference type="AlphaFoldDB" id="A0A2S0MB06"/>
<feature type="transmembrane region" description="Helical" evidence="1">
    <location>
        <begin position="244"/>
        <end position="261"/>
    </location>
</feature>
<protein>
    <submittedName>
        <fullName evidence="2">Uncharacterized protein</fullName>
    </submittedName>
</protein>
<feature type="transmembrane region" description="Helical" evidence="1">
    <location>
        <begin position="72"/>
        <end position="91"/>
    </location>
</feature>
<gene>
    <name evidence="2" type="ORF">C6570_01085</name>
</gene>
<accession>A0A2S0MB06</accession>
<evidence type="ECO:0000313" key="2">
    <source>
        <dbReference type="EMBL" id="AVO33006.1"/>
    </source>
</evidence>
<reference evidence="2 3" key="1">
    <citation type="submission" date="2018-03" db="EMBL/GenBank/DDBJ databases">
        <title>Genome sequencing of Ottowia sp.</title>
        <authorList>
            <person name="Kim S.-J."/>
            <person name="Heo J."/>
            <person name="Kwon S.-W."/>
        </authorList>
    </citation>
    <scope>NUCLEOTIDE SEQUENCE [LARGE SCALE GENOMIC DNA]</scope>
    <source>
        <strain evidence="2 3">KADR8-3</strain>
    </source>
</reference>
<name>A0A2S0MB06_9BURK</name>